<dbReference type="PANTHER" id="PTHR45831">
    <property type="entry name" value="LD24721P"/>
    <property type="match status" value="1"/>
</dbReference>
<organism evidence="4">
    <name type="scientific">Clastoptera arizonana</name>
    <name type="common">Arizona spittle bug</name>
    <dbReference type="NCBI Taxonomy" id="38151"/>
    <lineage>
        <taxon>Eukaryota</taxon>
        <taxon>Metazoa</taxon>
        <taxon>Ecdysozoa</taxon>
        <taxon>Arthropoda</taxon>
        <taxon>Hexapoda</taxon>
        <taxon>Insecta</taxon>
        <taxon>Pterygota</taxon>
        <taxon>Neoptera</taxon>
        <taxon>Paraneoptera</taxon>
        <taxon>Hemiptera</taxon>
        <taxon>Auchenorrhyncha</taxon>
        <taxon>Cercopoidea</taxon>
        <taxon>Clastopteridae</taxon>
        <taxon>Clastoptera</taxon>
    </lineage>
</organism>
<dbReference type="GO" id="GO:0060090">
    <property type="term" value="F:molecular adaptor activity"/>
    <property type="evidence" value="ECO:0007669"/>
    <property type="project" value="TreeGrafter"/>
</dbReference>
<dbReference type="GO" id="GO:0072380">
    <property type="term" value="C:TRC complex"/>
    <property type="evidence" value="ECO:0007669"/>
    <property type="project" value="TreeGrafter"/>
</dbReference>
<dbReference type="SMART" id="SM00028">
    <property type="entry name" value="TPR"/>
    <property type="match status" value="3"/>
</dbReference>
<dbReference type="Gene3D" id="1.25.40.10">
    <property type="entry name" value="Tetratricopeptide repeat domain"/>
    <property type="match status" value="1"/>
</dbReference>
<keyword evidence="2 3" id="KW-0802">TPR repeat</keyword>
<evidence type="ECO:0000313" key="4">
    <source>
        <dbReference type="EMBL" id="JAS22343.1"/>
    </source>
</evidence>
<reference evidence="4" key="1">
    <citation type="submission" date="2015-12" db="EMBL/GenBank/DDBJ databases">
        <title>De novo transcriptome assembly of four potential Pierce s Disease insect vectors from Arizona vineyards.</title>
        <authorList>
            <person name="Tassone E.E."/>
        </authorList>
    </citation>
    <scope>NUCLEOTIDE SEQUENCE</scope>
</reference>
<gene>
    <name evidence="4" type="ORF">g.8077</name>
</gene>
<dbReference type="SUPFAM" id="SSF48452">
    <property type="entry name" value="TPR-like"/>
    <property type="match status" value="1"/>
</dbReference>
<dbReference type="PANTHER" id="PTHR45831:SF2">
    <property type="entry name" value="LD24721P"/>
    <property type="match status" value="1"/>
</dbReference>
<dbReference type="PROSITE" id="PS50005">
    <property type="entry name" value="TPR"/>
    <property type="match status" value="2"/>
</dbReference>
<keyword evidence="1" id="KW-0677">Repeat</keyword>
<evidence type="ECO:0000256" key="3">
    <source>
        <dbReference type="PROSITE-ProRule" id="PRU00339"/>
    </source>
</evidence>
<dbReference type="InterPro" id="IPR019734">
    <property type="entry name" value="TPR_rpt"/>
</dbReference>
<feature type="repeat" description="TPR" evidence="3">
    <location>
        <begin position="142"/>
        <end position="175"/>
    </location>
</feature>
<dbReference type="PROSITE" id="PS50293">
    <property type="entry name" value="TPR_REGION"/>
    <property type="match status" value="1"/>
</dbReference>
<dbReference type="EMBL" id="GEDC01014955">
    <property type="protein sequence ID" value="JAS22343.1"/>
    <property type="molecule type" value="Transcribed_RNA"/>
</dbReference>
<proteinExistence type="predicted"/>
<dbReference type="Gene3D" id="1.20.5.420">
    <property type="entry name" value="Immunoglobulin FC, subunit C"/>
    <property type="match status" value="1"/>
</dbReference>
<dbReference type="AlphaFoldDB" id="A0A1B6D9I2"/>
<accession>A0A1B6D9I2</accession>
<dbReference type="GO" id="GO:0016020">
    <property type="term" value="C:membrane"/>
    <property type="evidence" value="ECO:0007669"/>
    <property type="project" value="TreeGrafter"/>
</dbReference>
<feature type="repeat" description="TPR" evidence="3">
    <location>
        <begin position="74"/>
        <end position="107"/>
    </location>
</feature>
<evidence type="ECO:0000256" key="2">
    <source>
        <dbReference type="ARBA" id="ARBA00022803"/>
    </source>
</evidence>
<dbReference type="Pfam" id="PF13181">
    <property type="entry name" value="TPR_8"/>
    <property type="match status" value="1"/>
</dbReference>
<sequence length="258" mass="29780">MSDDDRRVVFAVIKFLRDQLRTKTEASEDLVDAMNCLQRAYGLTMNDIELDIPVSLQELVLFALNKSQNRFEEAVKFNKIGDDYMQNRKYPEAYSCYTKAIILNKNNPVYYNNRAAVSQLLNNAESAVMDCKRSLIIDPKYCDAYVRLGKIYSDLDQYEQAAENYERATELEPQNDLYKENFQQALGEAQKRGMMEFDMTEVDLNDLALQLLANPSFKDVAKGFLEKTKDNSDVWQQIKDYCIGRKKVLLEACVCGKQ</sequence>
<dbReference type="InterPro" id="IPR047150">
    <property type="entry name" value="SGT"/>
</dbReference>
<protein>
    <submittedName>
        <fullName evidence="4">Uncharacterized protein</fullName>
    </submittedName>
</protein>
<evidence type="ECO:0000256" key="1">
    <source>
        <dbReference type="ARBA" id="ARBA00022737"/>
    </source>
</evidence>
<dbReference type="GO" id="GO:0006620">
    <property type="term" value="P:post-translational protein targeting to endoplasmic reticulum membrane"/>
    <property type="evidence" value="ECO:0007669"/>
    <property type="project" value="TreeGrafter"/>
</dbReference>
<name>A0A1B6D9I2_9HEMI</name>
<dbReference type="InterPro" id="IPR011990">
    <property type="entry name" value="TPR-like_helical_dom_sf"/>
</dbReference>